<dbReference type="InterPro" id="IPR027417">
    <property type="entry name" value="P-loop_NTPase"/>
</dbReference>
<sequence>MATREELRKLYKDLRPDVPLEPGSEFYEPIYTEHPELGLEDPVSRMATLVEFDGIESVRLFSGFRGSGKTTELKRLKRDLEADGYVVLYADALDYVNAVEPIDIAELLLALAGAFGEAVEREFGKDIHRESIWDRTLRFLRTDVAATEVALKAEVGVPGALKVGADLKFALRAASSFKLKLQQLLASRLRELKEDVDAFFEEGVKAIRASRGRDVRIVFIFDSLEQLRGTLQNEQAVIQSVERVFASHFDTLRFPYIHTVYTVPPWLKFVLPNTVQITLLSTVHLWNNDEARSHCKPAWDAFRSAVRRRFGDAGAAVLFGDDHAQQIDRLIGCCGGHFRDLLRLLQDTVVRATSSLAGDPAARVTEAINAARRDFLPVAVEDARWLARIGEHRETLLPDTDAETVNRLTRFLDCHAVLYFVNGDEWYDTHPLIRQEVADVVAKNPVQRD</sequence>
<accession>A0A502FQW1</accession>
<keyword evidence="2" id="KW-1185">Reference proteome</keyword>
<name>A0A502FQW1_9PROT</name>
<proteinExistence type="predicted"/>
<evidence type="ECO:0008006" key="3">
    <source>
        <dbReference type="Google" id="ProtNLM"/>
    </source>
</evidence>
<dbReference type="OrthoDB" id="3247852at2"/>
<evidence type="ECO:0000313" key="1">
    <source>
        <dbReference type="EMBL" id="TPG51801.1"/>
    </source>
</evidence>
<organism evidence="1 2">
    <name type="scientific">Muricoccus nepalensis</name>
    <dbReference type="NCBI Taxonomy" id="1854500"/>
    <lineage>
        <taxon>Bacteria</taxon>
        <taxon>Pseudomonadati</taxon>
        <taxon>Pseudomonadota</taxon>
        <taxon>Alphaproteobacteria</taxon>
        <taxon>Acetobacterales</taxon>
        <taxon>Roseomonadaceae</taxon>
        <taxon>Muricoccus</taxon>
    </lineage>
</organism>
<reference evidence="1 2" key="1">
    <citation type="journal article" date="2019" name="Environ. Microbiol.">
        <title>Species interactions and distinct microbial communities in high Arctic permafrost affected cryosols are associated with the CH4 and CO2 gas fluxes.</title>
        <authorList>
            <person name="Altshuler I."/>
            <person name="Hamel J."/>
            <person name="Turney S."/>
            <person name="Magnuson E."/>
            <person name="Levesque R."/>
            <person name="Greer C."/>
            <person name="Whyte L.G."/>
        </authorList>
    </citation>
    <scope>NUCLEOTIDE SEQUENCE [LARGE SCALE GENOMIC DNA]</scope>
    <source>
        <strain evidence="1 2">S9.3B</strain>
    </source>
</reference>
<evidence type="ECO:0000313" key="2">
    <source>
        <dbReference type="Proteomes" id="UP000317078"/>
    </source>
</evidence>
<dbReference type="EMBL" id="RCZP01000024">
    <property type="protein sequence ID" value="TPG51801.1"/>
    <property type="molecule type" value="Genomic_DNA"/>
</dbReference>
<dbReference type="SUPFAM" id="SSF52540">
    <property type="entry name" value="P-loop containing nucleoside triphosphate hydrolases"/>
    <property type="match status" value="1"/>
</dbReference>
<dbReference type="RefSeq" id="WP_140885427.1">
    <property type="nucleotide sequence ID" value="NZ_RCZP01000024.1"/>
</dbReference>
<dbReference type="AlphaFoldDB" id="A0A502FQW1"/>
<dbReference type="Proteomes" id="UP000317078">
    <property type="component" value="Unassembled WGS sequence"/>
</dbReference>
<protein>
    <recommendedName>
        <fullName evidence="3">ATP-binding protein</fullName>
    </recommendedName>
</protein>
<comment type="caution">
    <text evidence="1">The sequence shown here is derived from an EMBL/GenBank/DDBJ whole genome shotgun (WGS) entry which is preliminary data.</text>
</comment>
<gene>
    <name evidence="1" type="ORF">EAH89_19565</name>
</gene>